<dbReference type="Pfam" id="PF00293">
    <property type="entry name" value="NUDIX"/>
    <property type="match status" value="1"/>
</dbReference>
<dbReference type="Gene3D" id="3.90.79.10">
    <property type="entry name" value="Nucleoside Triphosphate Pyrophosphohydrolase"/>
    <property type="match status" value="1"/>
</dbReference>
<organism evidence="2 3">
    <name type="scientific">Bacillus pseudomycoides</name>
    <dbReference type="NCBI Taxonomy" id="64104"/>
    <lineage>
        <taxon>Bacteria</taxon>
        <taxon>Bacillati</taxon>
        <taxon>Bacillota</taxon>
        <taxon>Bacilli</taxon>
        <taxon>Bacillales</taxon>
        <taxon>Bacillaceae</taxon>
        <taxon>Bacillus</taxon>
        <taxon>Bacillus cereus group</taxon>
    </lineage>
</organism>
<dbReference type="AlphaFoldDB" id="A0AAJ1YWN2"/>
<proteinExistence type="predicted"/>
<dbReference type="RefSeq" id="WP_097787453.1">
    <property type="nucleotide sequence ID" value="NZ_JARMDG010000025.1"/>
</dbReference>
<comment type="caution">
    <text evidence="2">The sequence shown here is derived from an EMBL/GenBank/DDBJ whole genome shotgun (WGS) entry which is preliminary data.</text>
</comment>
<dbReference type="PROSITE" id="PS51462">
    <property type="entry name" value="NUDIX"/>
    <property type="match status" value="1"/>
</dbReference>
<accession>A0AAJ1YWN2</accession>
<reference evidence="2" key="1">
    <citation type="submission" date="2019-07" db="EMBL/GenBank/DDBJ databases">
        <title>Phylogenomic Reclassification of ATCC Bacillus Strains and Various Taxa within the Genus Bacillus.</title>
        <authorList>
            <person name="Riojas M.A."/>
            <person name="Frank A.M."/>
            <person name="Fenn S.L."/>
            <person name="King S.P."/>
            <person name="Brower S.M."/>
            <person name="Hazbon M.H."/>
        </authorList>
    </citation>
    <scope>NUCLEOTIDE SEQUENCE</scope>
    <source>
        <strain evidence="2">NR-12239</strain>
    </source>
</reference>
<gene>
    <name evidence="2" type="ORF">FOS08_07750</name>
</gene>
<dbReference type="SUPFAM" id="SSF55811">
    <property type="entry name" value="Nudix"/>
    <property type="match status" value="1"/>
</dbReference>
<sequence>MYFVFPGGGIEEYETPKEATIREAYEELGVHVEVQKLVTKYEYKGTQYFYEARIIGGVFGTGKGEGFTKIDRGQYIPVWIPVKELLNLNIKPYEVAKMIFHCYKNVKSDDIQ</sequence>
<evidence type="ECO:0000313" key="3">
    <source>
        <dbReference type="Proteomes" id="UP001248134"/>
    </source>
</evidence>
<evidence type="ECO:0000259" key="1">
    <source>
        <dbReference type="PROSITE" id="PS51462"/>
    </source>
</evidence>
<dbReference type="Proteomes" id="UP001248134">
    <property type="component" value="Unassembled WGS sequence"/>
</dbReference>
<dbReference type="EMBL" id="VLYX01000005">
    <property type="protein sequence ID" value="MDR4325838.1"/>
    <property type="molecule type" value="Genomic_DNA"/>
</dbReference>
<name>A0AAJ1YWN2_9BACI</name>
<protein>
    <submittedName>
        <fullName evidence="2">NUDIX domain-containing protein</fullName>
    </submittedName>
</protein>
<feature type="domain" description="Nudix hydrolase" evidence="1">
    <location>
        <begin position="1"/>
        <end position="108"/>
    </location>
</feature>
<dbReference type="InterPro" id="IPR000086">
    <property type="entry name" value="NUDIX_hydrolase_dom"/>
</dbReference>
<evidence type="ECO:0000313" key="2">
    <source>
        <dbReference type="EMBL" id="MDR4325838.1"/>
    </source>
</evidence>
<dbReference type="InterPro" id="IPR015797">
    <property type="entry name" value="NUDIX_hydrolase-like_dom_sf"/>
</dbReference>
<dbReference type="CDD" id="cd04669">
    <property type="entry name" value="NUDIX_Hydrolase"/>
    <property type="match status" value="1"/>
</dbReference>